<evidence type="ECO:0000259" key="4">
    <source>
        <dbReference type="PROSITE" id="PS51371"/>
    </source>
</evidence>
<dbReference type="RefSeq" id="WP_015641555.1">
    <property type="nucleotide sequence ID" value="NC_021219.1"/>
</dbReference>
<feature type="domain" description="CBS" evidence="4">
    <location>
        <begin position="187"/>
        <end position="249"/>
    </location>
</feature>
<evidence type="ECO:0000256" key="3">
    <source>
        <dbReference type="SAM" id="Phobius"/>
    </source>
</evidence>
<evidence type="ECO:0000313" key="6">
    <source>
        <dbReference type="Proteomes" id="UP000013893"/>
    </source>
</evidence>
<dbReference type="InterPro" id="IPR051676">
    <property type="entry name" value="UPF0053_domain"/>
</dbReference>
<sequence length="337" mass="37789">MQTFFIIILLIVTAFLILVAAALPRRSMLSSYELQRRKAAGNTSAGEELHREVLLEDVVALKRVMEAVTLVLVVVIGTMAFDLLFGVLFGTFIALSYGRISRIDQVHDIANRLYEQLEPRFLRFVEHNPNVGRMIRSVTDDTPPGVPSSREEIEHLVTSSVGILSEDEKKLIVTSLHFEDKKVEEVMTPRGVIESIKGSEIIGPLVLSELHKTGHSRFPVTDVDIDHVIGVLHIQDLLTLHSKDSKKASQLMDNHVFYINQDQTLKHALAAFIKTRRHLFIVVNGYRETAGILTLEDVIEALIGRKIVDEFDRHDDLRVVAERSAGSNNNPPHATNV</sequence>
<dbReference type="AlphaFoldDB" id="R4PV72"/>
<dbReference type="InterPro" id="IPR000644">
    <property type="entry name" value="CBS_dom"/>
</dbReference>
<proteinExistence type="predicted"/>
<dbReference type="Gene3D" id="3.10.580.10">
    <property type="entry name" value="CBS-domain"/>
    <property type="match status" value="1"/>
</dbReference>
<dbReference type="InterPro" id="IPR046342">
    <property type="entry name" value="CBS_dom_sf"/>
</dbReference>
<dbReference type="STRING" id="1332188.L336_0397"/>
<accession>R4PV72</accession>
<reference evidence="5 6" key="1">
    <citation type="journal article" date="2013" name="Nat. Biotechnol.">
        <title>Genome sequences of rare, uncultured bacteria obtained by differential coverage binning of multiple metagenomes.</title>
        <authorList>
            <person name="Albertsen M."/>
            <person name="Hugenholtz P."/>
            <person name="Skarshewski A."/>
            <person name="Nielsen K.L."/>
            <person name="Tyson G.W."/>
            <person name="Nielsen P.H."/>
        </authorList>
    </citation>
    <scope>NUCLEOTIDE SEQUENCE [LARGE SCALE GENOMIC DNA]</scope>
    <source>
        <strain evidence="5">TM71</strain>
    </source>
</reference>
<evidence type="ECO:0000313" key="5">
    <source>
        <dbReference type="EMBL" id="AGL62105.1"/>
    </source>
</evidence>
<dbReference type="InterPro" id="IPR044751">
    <property type="entry name" value="Ion_transp-like_CBS"/>
</dbReference>
<dbReference type="SUPFAM" id="SSF54631">
    <property type="entry name" value="CBS-domain pair"/>
    <property type="match status" value="1"/>
</dbReference>
<dbReference type="PANTHER" id="PTHR43099:SF5">
    <property type="entry name" value="HLYC_CORC FAMILY TRANSPORTER"/>
    <property type="match status" value="1"/>
</dbReference>
<organism evidence="5 6">
    <name type="scientific">Candidatus Saccharimonas aalborgensis</name>
    <dbReference type="NCBI Taxonomy" id="1332188"/>
    <lineage>
        <taxon>Bacteria</taxon>
        <taxon>Candidatus Saccharimonadota</taxon>
        <taxon>Candidatus Saccharimonadia</taxon>
        <taxon>Candidatus Saccharimonadales</taxon>
        <taxon>Candidatus Saccharimonadaceae</taxon>
        <taxon>Candidatus Saccharimonas</taxon>
    </lineage>
</organism>
<keyword evidence="3" id="KW-0472">Membrane</keyword>
<dbReference type="HOGENOM" id="CLU_851766_0_0_0"/>
<dbReference type="Pfam" id="PF00571">
    <property type="entry name" value="CBS"/>
    <property type="match status" value="1"/>
</dbReference>
<dbReference type="SMART" id="SM00116">
    <property type="entry name" value="CBS"/>
    <property type="match status" value="1"/>
</dbReference>
<dbReference type="KEGG" id="saal:L336_0397"/>
<keyword evidence="3" id="KW-1133">Transmembrane helix</keyword>
<dbReference type="PANTHER" id="PTHR43099">
    <property type="entry name" value="UPF0053 PROTEIN YRKA"/>
    <property type="match status" value="1"/>
</dbReference>
<dbReference type="Proteomes" id="UP000013893">
    <property type="component" value="Chromosome"/>
</dbReference>
<feature type="transmembrane region" description="Helical" evidence="3">
    <location>
        <begin position="67"/>
        <end position="95"/>
    </location>
</feature>
<keyword evidence="2" id="KW-0129">CBS domain</keyword>
<keyword evidence="6" id="KW-1185">Reference proteome</keyword>
<dbReference type="OrthoDB" id="9798188at2"/>
<feature type="domain" description="CBS" evidence="4">
    <location>
        <begin position="252"/>
        <end position="310"/>
    </location>
</feature>
<keyword evidence="1" id="KW-0677">Repeat</keyword>
<dbReference type="PROSITE" id="PS51371">
    <property type="entry name" value="CBS"/>
    <property type="match status" value="2"/>
</dbReference>
<gene>
    <name evidence="5" type="ORF">L336_0397</name>
</gene>
<dbReference type="CDD" id="cd04590">
    <property type="entry name" value="CBS_pair_CorC_HlyC_assoc"/>
    <property type="match status" value="1"/>
</dbReference>
<name>R4PV72_9BACT</name>
<keyword evidence="3" id="KW-0812">Transmembrane</keyword>
<protein>
    <recommendedName>
        <fullName evidence="4">CBS domain-containing protein</fullName>
    </recommendedName>
</protein>
<evidence type="ECO:0000256" key="1">
    <source>
        <dbReference type="ARBA" id="ARBA00022737"/>
    </source>
</evidence>
<dbReference type="EMBL" id="CP005957">
    <property type="protein sequence ID" value="AGL62105.1"/>
    <property type="molecule type" value="Genomic_DNA"/>
</dbReference>
<evidence type="ECO:0000256" key="2">
    <source>
        <dbReference type="PROSITE-ProRule" id="PRU00703"/>
    </source>
</evidence>